<dbReference type="GO" id="GO:0000981">
    <property type="term" value="F:DNA-binding transcription factor activity, RNA polymerase II-specific"/>
    <property type="evidence" value="ECO:0007669"/>
    <property type="project" value="InterPro"/>
</dbReference>
<dbReference type="Pfam" id="PF00172">
    <property type="entry name" value="Zn_clus"/>
    <property type="match status" value="1"/>
</dbReference>
<dbReference type="PROSITE" id="PS00463">
    <property type="entry name" value="ZN2_CY6_FUNGAL_1"/>
    <property type="match status" value="1"/>
</dbReference>
<evidence type="ECO:0000313" key="8">
    <source>
        <dbReference type="Proteomes" id="UP000190744"/>
    </source>
</evidence>
<protein>
    <submittedName>
        <fullName evidence="7">Zn(II)2Cys6 transcription factor</fullName>
    </submittedName>
</protein>
<dbReference type="AlphaFoldDB" id="A0A1S9RED8"/>
<dbReference type="InterPro" id="IPR021858">
    <property type="entry name" value="Fun_TF"/>
</dbReference>
<evidence type="ECO:0000259" key="6">
    <source>
        <dbReference type="PROSITE" id="PS50048"/>
    </source>
</evidence>
<evidence type="ECO:0000313" key="7">
    <source>
        <dbReference type="EMBL" id="OOQ83893.1"/>
    </source>
</evidence>
<gene>
    <name evidence="7" type="ORF">PEBR_32809</name>
</gene>
<name>A0A1S9RED8_PENBI</name>
<comment type="caution">
    <text evidence="7">The sequence shown here is derived from an EMBL/GenBank/DDBJ whole genome shotgun (WGS) entry which is preliminary data.</text>
</comment>
<keyword evidence="3" id="KW-0804">Transcription</keyword>
<dbReference type="PANTHER" id="PTHR38791">
    <property type="entry name" value="ZN(II)2CYS6 TRANSCRIPTION FACTOR (EUROFUNG)-RELATED-RELATED"/>
    <property type="match status" value="1"/>
</dbReference>
<dbReference type="Proteomes" id="UP000190744">
    <property type="component" value="Unassembled WGS sequence"/>
</dbReference>
<dbReference type="CDD" id="cd00067">
    <property type="entry name" value="GAL4"/>
    <property type="match status" value="1"/>
</dbReference>
<dbReference type="Gene3D" id="4.10.240.10">
    <property type="entry name" value="Zn(2)-C6 fungal-type DNA-binding domain"/>
    <property type="match status" value="1"/>
</dbReference>
<dbReference type="GO" id="GO:0003677">
    <property type="term" value="F:DNA binding"/>
    <property type="evidence" value="ECO:0007669"/>
    <property type="project" value="UniProtKB-KW"/>
</dbReference>
<keyword evidence="2" id="KW-0238">DNA-binding</keyword>
<keyword evidence="4" id="KW-0539">Nucleus</keyword>
<sequence>MVYRGKPSPGCALCRARRLLCDRRRPSCSQCLRAKRECSGYQDLQALRIHDQSQEIVAKAQAQVRRNPRKSPKTSPKTSPPVQSETLFVPIPASIPASMDERAISYMFKIFVGTKQSRGVLAFMPNLIGEDPSPALQATIKAVGMAGMSRVHSLPKMQYSAAVQYSNALLATNRALQDSKVARSDSTLAAVVLLSTYEMITCQEAANGNNFMCGWSKHVRGATKLLELRGEEQMGSHSGLALFSVVRMQIVFNSIFTRERISPELKALSREAKTYRNTESKSIEDFYNIVCQLADLSIESDKVFTNAYFSTDSVSIIKAALHLDADLISWALLVDPTWRYKSTKTPVVNKTNDHQQYPLYYGNRFHVYPNIELASMWTYYYQTRIIVHGIIQATCRELLEIDTAHSCQHIFNQSIAISKQMVDDICASVPMYFTSGETGLGGMMRLSWPLFVAADSAVTTPEEKSWLQQTLEKIGQITGSQQALTMSNFLKKGSVVPFIPGNMVRRR</sequence>
<evidence type="ECO:0000256" key="3">
    <source>
        <dbReference type="ARBA" id="ARBA00023163"/>
    </source>
</evidence>
<proteinExistence type="predicted"/>
<keyword evidence="1" id="KW-0805">Transcription regulation</keyword>
<dbReference type="Pfam" id="PF11951">
    <property type="entry name" value="Fungal_trans_2"/>
    <property type="match status" value="1"/>
</dbReference>
<dbReference type="PROSITE" id="PS50048">
    <property type="entry name" value="ZN2_CY6_FUNGAL_2"/>
    <property type="match status" value="1"/>
</dbReference>
<dbReference type="SUPFAM" id="SSF57701">
    <property type="entry name" value="Zn2/Cys6 DNA-binding domain"/>
    <property type="match status" value="1"/>
</dbReference>
<dbReference type="PANTHER" id="PTHR38791:SF5">
    <property type="entry name" value="TRANSCRIPTION FACTOR DBAG-RELATED"/>
    <property type="match status" value="1"/>
</dbReference>
<feature type="domain" description="Zn(2)-C6 fungal-type" evidence="6">
    <location>
        <begin position="10"/>
        <end position="39"/>
    </location>
</feature>
<dbReference type="GO" id="GO:0008270">
    <property type="term" value="F:zinc ion binding"/>
    <property type="evidence" value="ECO:0007669"/>
    <property type="project" value="InterPro"/>
</dbReference>
<dbReference type="InterPro" id="IPR053175">
    <property type="entry name" value="DHMBA_Reg_Transcription_Factor"/>
</dbReference>
<dbReference type="SMART" id="SM00066">
    <property type="entry name" value="GAL4"/>
    <property type="match status" value="1"/>
</dbReference>
<organism evidence="7 8">
    <name type="scientific">Penicillium brasilianum</name>
    <dbReference type="NCBI Taxonomy" id="104259"/>
    <lineage>
        <taxon>Eukaryota</taxon>
        <taxon>Fungi</taxon>
        <taxon>Dikarya</taxon>
        <taxon>Ascomycota</taxon>
        <taxon>Pezizomycotina</taxon>
        <taxon>Eurotiomycetes</taxon>
        <taxon>Eurotiomycetidae</taxon>
        <taxon>Eurotiales</taxon>
        <taxon>Aspergillaceae</taxon>
        <taxon>Penicillium</taxon>
    </lineage>
</organism>
<dbReference type="InterPro" id="IPR001138">
    <property type="entry name" value="Zn2Cys6_DnaBD"/>
</dbReference>
<feature type="region of interest" description="Disordered" evidence="5">
    <location>
        <begin position="60"/>
        <end position="85"/>
    </location>
</feature>
<reference evidence="8" key="1">
    <citation type="submission" date="2015-09" db="EMBL/GenBank/DDBJ databases">
        <authorList>
            <person name="Fill T.P."/>
            <person name="Baretta J.F."/>
            <person name="de Almeida L.G."/>
            <person name="Rocha M."/>
            <person name="de Souza D.H."/>
            <person name="Malavazi I."/>
            <person name="Cerdeira L.T."/>
            <person name="Hong H."/>
            <person name="Samborskyy M."/>
            <person name="de Vasconcelos A.T."/>
            <person name="Leadlay P."/>
            <person name="Rodrigues-Filho E."/>
        </authorList>
    </citation>
    <scope>NUCLEOTIDE SEQUENCE [LARGE SCALE GENOMIC DNA]</scope>
    <source>
        <strain evidence="8">LaBioMMi 136</strain>
    </source>
</reference>
<evidence type="ECO:0000256" key="2">
    <source>
        <dbReference type="ARBA" id="ARBA00023125"/>
    </source>
</evidence>
<accession>A0A1S9RED8</accession>
<evidence type="ECO:0000256" key="4">
    <source>
        <dbReference type="ARBA" id="ARBA00023242"/>
    </source>
</evidence>
<dbReference type="InterPro" id="IPR036864">
    <property type="entry name" value="Zn2-C6_fun-type_DNA-bd_sf"/>
</dbReference>
<dbReference type="EMBL" id="LJBN01000189">
    <property type="protein sequence ID" value="OOQ83893.1"/>
    <property type="molecule type" value="Genomic_DNA"/>
</dbReference>
<evidence type="ECO:0000256" key="5">
    <source>
        <dbReference type="SAM" id="MobiDB-lite"/>
    </source>
</evidence>
<evidence type="ECO:0000256" key="1">
    <source>
        <dbReference type="ARBA" id="ARBA00023015"/>
    </source>
</evidence>